<dbReference type="GO" id="GO:0016887">
    <property type="term" value="F:ATP hydrolysis activity"/>
    <property type="evidence" value="ECO:0007669"/>
    <property type="project" value="InterPro"/>
</dbReference>
<dbReference type="InterPro" id="IPR027417">
    <property type="entry name" value="P-loop_NTPase"/>
</dbReference>
<dbReference type="GO" id="GO:0005524">
    <property type="term" value="F:ATP binding"/>
    <property type="evidence" value="ECO:0007669"/>
    <property type="project" value="UniProtKB-KW"/>
</dbReference>
<name>A0A0G0QX44_9BACT</name>
<dbReference type="Pfam" id="PF00005">
    <property type="entry name" value="ABC_tran"/>
    <property type="match status" value="1"/>
</dbReference>
<dbReference type="Gene3D" id="3.40.50.300">
    <property type="entry name" value="P-loop containing nucleotide triphosphate hydrolases"/>
    <property type="match status" value="1"/>
</dbReference>
<accession>A0A0G0QX44</accession>
<evidence type="ECO:0000313" key="7">
    <source>
        <dbReference type="Proteomes" id="UP000034048"/>
    </source>
</evidence>
<evidence type="ECO:0000259" key="5">
    <source>
        <dbReference type="PROSITE" id="PS50893"/>
    </source>
</evidence>
<evidence type="ECO:0000256" key="3">
    <source>
        <dbReference type="ARBA" id="ARBA00022741"/>
    </source>
</evidence>
<keyword evidence="3" id="KW-0547">Nucleotide-binding</keyword>
<organism evidence="6 7">
    <name type="scientific">Candidatus Falkowbacteria bacterium GW2011_GWA2_39_24</name>
    <dbReference type="NCBI Taxonomy" id="1618634"/>
    <lineage>
        <taxon>Bacteria</taxon>
        <taxon>Candidatus Falkowiibacteriota</taxon>
    </lineage>
</organism>
<protein>
    <submittedName>
        <fullName evidence="6">ABC transporter related protein</fullName>
    </submittedName>
</protein>
<proteinExistence type="inferred from homology"/>
<feature type="domain" description="ABC transporter" evidence="5">
    <location>
        <begin position="2"/>
        <end position="231"/>
    </location>
</feature>
<comment type="caution">
    <text evidence="6">The sequence shown here is derived from an EMBL/GenBank/DDBJ whole genome shotgun (WGS) entry which is preliminary data.</text>
</comment>
<dbReference type="SMART" id="SM00382">
    <property type="entry name" value="AAA"/>
    <property type="match status" value="1"/>
</dbReference>
<gene>
    <name evidence="6" type="ORF">UT42_C0015G0008</name>
</gene>
<keyword evidence="2" id="KW-0813">Transport</keyword>
<dbReference type="PANTHER" id="PTHR42711">
    <property type="entry name" value="ABC TRANSPORTER ATP-BINDING PROTEIN"/>
    <property type="match status" value="1"/>
</dbReference>
<dbReference type="Proteomes" id="UP000034048">
    <property type="component" value="Unassembled WGS sequence"/>
</dbReference>
<dbReference type="AlphaFoldDB" id="A0A0G0QX44"/>
<comment type="similarity">
    <text evidence="1">Belongs to the ABC transporter superfamily.</text>
</comment>
<evidence type="ECO:0000313" key="6">
    <source>
        <dbReference type="EMBL" id="KKR14890.1"/>
    </source>
</evidence>
<reference evidence="6 7" key="1">
    <citation type="journal article" date="2015" name="Nature">
        <title>rRNA introns, odd ribosomes, and small enigmatic genomes across a large radiation of phyla.</title>
        <authorList>
            <person name="Brown C.T."/>
            <person name="Hug L.A."/>
            <person name="Thomas B.C."/>
            <person name="Sharon I."/>
            <person name="Castelle C.J."/>
            <person name="Singh A."/>
            <person name="Wilkins M.J."/>
            <person name="Williams K.H."/>
            <person name="Banfield J.F."/>
        </authorList>
    </citation>
    <scope>NUCLEOTIDE SEQUENCE [LARGE SCALE GENOMIC DNA]</scope>
</reference>
<keyword evidence="4" id="KW-0067">ATP-binding</keyword>
<evidence type="ECO:0000256" key="1">
    <source>
        <dbReference type="ARBA" id="ARBA00005417"/>
    </source>
</evidence>
<evidence type="ECO:0000256" key="4">
    <source>
        <dbReference type="ARBA" id="ARBA00022840"/>
    </source>
</evidence>
<dbReference type="InterPro" id="IPR003593">
    <property type="entry name" value="AAA+_ATPase"/>
</dbReference>
<sequence>MIEVKGLTKKFADHVVLDNLNFSVRQGEILGLLGPNGAGKTTTMKILTGFWPATEGQVTIAGQDLDHHALDLKKRLGYLPEHVPLYDDMKVYEYLRFVAEVREIEKEEILARIKDVSAKCGLQKVIGQTMAELSKGYRQRVGLAQAIIHNPDILILDEPTTGLDPNQIVEIRELIKTIGQHKTIIFSTHILAEASATCDRVLIINQGKIVGEGTPAELTAKLSGSASLQVKVKGPQATVLSAIQALPQVATVQAQSVDSAEVTTYAITVQPGQEIKEELSKLIINNNWGLLELSQTQASLEDVFRQLTK</sequence>
<dbReference type="PROSITE" id="PS50893">
    <property type="entry name" value="ABC_TRANSPORTER_2"/>
    <property type="match status" value="1"/>
</dbReference>
<dbReference type="InterPro" id="IPR003439">
    <property type="entry name" value="ABC_transporter-like_ATP-bd"/>
</dbReference>
<dbReference type="SUPFAM" id="SSF52540">
    <property type="entry name" value="P-loop containing nucleoside triphosphate hydrolases"/>
    <property type="match status" value="1"/>
</dbReference>
<dbReference type="InterPro" id="IPR050763">
    <property type="entry name" value="ABC_transporter_ATP-binding"/>
</dbReference>
<dbReference type="CDD" id="cd03230">
    <property type="entry name" value="ABC_DR_subfamily_A"/>
    <property type="match status" value="1"/>
</dbReference>
<evidence type="ECO:0000256" key="2">
    <source>
        <dbReference type="ARBA" id="ARBA00022448"/>
    </source>
</evidence>
<dbReference type="PANTHER" id="PTHR42711:SF5">
    <property type="entry name" value="ABC TRANSPORTER ATP-BINDING PROTEIN NATA"/>
    <property type="match status" value="1"/>
</dbReference>
<dbReference type="EMBL" id="LBWS01000015">
    <property type="protein sequence ID" value="KKR14890.1"/>
    <property type="molecule type" value="Genomic_DNA"/>
</dbReference>